<accession>A0AAP2GTW3</accession>
<keyword evidence="2" id="KW-1185">Reference proteome</keyword>
<gene>
    <name evidence="1" type="ORF">KK062_07045</name>
</gene>
<evidence type="ECO:0000313" key="2">
    <source>
        <dbReference type="Proteomes" id="UP001319080"/>
    </source>
</evidence>
<dbReference type="EMBL" id="JAHESE010000004">
    <property type="protein sequence ID" value="MBT1707970.1"/>
    <property type="molecule type" value="Genomic_DNA"/>
</dbReference>
<dbReference type="RefSeq" id="WP_254083561.1">
    <property type="nucleotide sequence ID" value="NZ_JAHESE010000004.1"/>
</dbReference>
<organism evidence="1 2">
    <name type="scientific">Dawidia cretensis</name>
    <dbReference type="NCBI Taxonomy" id="2782350"/>
    <lineage>
        <taxon>Bacteria</taxon>
        <taxon>Pseudomonadati</taxon>
        <taxon>Bacteroidota</taxon>
        <taxon>Cytophagia</taxon>
        <taxon>Cytophagales</taxon>
        <taxon>Chryseotaleaceae</taxon>
        <taxon>Dawidia</taxon>
    </lineage>
</organism>
<comment type="caution">
    <text evidence="1">The sequence shown here is derived from an EMBL/GenBank/DDBJ whole genome shotgun (WGS) entry which is preliminary data.</text>
</comment>
<sequence>MTTLSEVDAFLRAFKTKMEIFTVIYLDREKNKQALLALEIMPRTRDKILKELTAENYYWGPTKDYDSGPDLWEFGVNFKEEEVYIKITMGAMGKPVICISFHCAERAIEYRFKK</sequence>
<dbReference type="AlphaFoldDB" id="A0AAP2GTW3"/>
<name>A0AAP2GTW3_9BACT</name>
<reference evidence="1 2" key="1">
    <citation type="submission" date="2021-05" db="EMBL/GenBank/DDBJ databases">
        <title>A Polyphasic approach of four new species of the genus Ohtaekwangia: Ohtaekwangia histidinii sp. nov., Ohtaekwangia cretensis sp. nov., Ohtaekwangia indiensis sp. nov., Ohtaekwangia reichenbachii sp. nov. from diverse environment.</title>
        <authorList>
            <person name="Octaviana S."/>
        </authorList>
    </citation>
    <scope>NUCLEOTIDE SEQUENCE [LARGE SCALE GENOMIC DNA]</scope>
    <source>
        <strain evidence="1 2">PWU5</strain>
    </source>
</reference>
<evidence type="ECO:0000313" key="1">
    <source>
        <dbReference type="EMBL" id="MBT1707970.1"/>
    </source>
</evidence>
<dbReference type="Proteomes" id="UP001319080">
    <property type="component" value="Unassembled WGS sequence"/>
</dbReference>
<protein>
    <submittedName>
        <fullName evidence="1">Type II toxin-antitoxin system MqsR family toxin</fullName>
    </submittedName>
</protein>
<proteinExistence type="predicted"/>